<protein>
    <submittedName>
        <fullName evidence="1">Uncharacterized protein</fullName>
    </submittedName>
</protein>
<dbReference type="InParanoid" id="W4JSZ3"/>
<dbReference type="KEGG" id="hir:HETIRDRAFT_119256"/>
<organism evidence="1 2">
    <name type="scientific">Heterobasidion irregulare (strain TC 32-1)</name>
    <dbReference type="NCBI Taxonomy" id="747525"/>
    <lineage>
        <taxon>Eukaryota</taxon>
        <taxon>Fungi</taxon>
        <taxon>Dikarya</taxon>
        <taxon>Basidiomycota</taxon>
        <taxon>Agaricomycotina</taxon>
        <taxon>Agaricomycetes</taxon>
        <taxon>Russulales</taxon>
        <taxon>Bondarzewiaceae</taxon>
        <taxon>Heterobasidion</taxon>
        <taxon>Heterobasidion annosum species complex</taxon>
    </lineage>
</organism>
<reference evidence="1 2" key="1">
    <citation type="journal article" date="2012" name="New Phytol.">
        <title>Insight into trade-off between wood decay and parasitism from the genome of a fungal forest pathogen.</title>
        <authorList>
            <person name="Olson A."/>
            <person name="Aerts A."/>
            <person name="Asiegbu F."/>
            <person name="Belbahri L."/>
            <person name="Bouzid O."/>
            <person name="Broberg A."/>
            <person name="Canback B."/>
            <person name="Coutinho P.M."/>
            <person name="Cullen D."/>
            <person name="Dalman K."/>
            <person name="Deflorio G."/>
            <person name="van Diepen L.T."/>
            <person name="Dunand C."/>
            <person name="Duplessis S."/>
            <person name="Durling M."/>
            <person name="Gonthier P."/>
            <person name="Grimwood J."/>
            <person name="Fossdal C.G."/>
            <person name="Hansson D."/>
            <person name="Henrissat B."/>
            <person name="Hietala A."/>
            <person name="Himmelstrand K."/>
            <person name="Hoffmeister D."/>
            <person name="Hogberg N."/>
            <person name="James T.Y."/>
            <person name="Karlsson M."/>
            <person name="Kohler A."/>
            <person name="Kues U."/>
            <person name="Lee Y.H."/>
            <person name="Lin Y.C."/>
            <person name="Lind M."/>
            <person name="Lindquist E."/>
            <person name="Lombard V."/>
            <person name="Lucas S."/>
            <person name="Lunden K."/>
            <person name="Morin E."/>
            <person name="Murat C."/>
            <person name="Park J."/>
            <person name="Raffaello T."/>
            <person name="Rouze P."/>
            <person name="Salamov A."/>
            <person name="Schmutz J."/>
            <person name="Solheim H."/>
            <person name="Stahlberg J."/>
            <person name="Velez H."/>
            <person name="de Vries R.P."/>
            <person name="Wiebenga A."/>
            <person name="Woodward S."/>
            <person name="Yakovlev I."/>
            <person name="Garbelotto M."/>
            <person name="Martin F."/>
            <person name="Grigoriev I.V."/>
            <person name="Stenlid J."/>
        </authorList>
    </citation>
    <scope>NUCLEOTIDE SEQUENCE [LARGE SCALE GENOMIC DNA]</scope>
    <source>
        <strain evidence="1 2">TC 32-1</strain>
    </source>
</reference>
<accession>W4JSZ3</accession>
<keyword evidence="2" id="KW-1185">Reference proteome</keyword>
<dbReference type="Proteomes" id="UP000030671">
    <property type="component" value="Unassembled WGS sequence"/>
</dbReference>
<name>W4JSZ3_HETIT</name>
<dbReference type="EMBL" id="KI925465">
    <property type="protein sequence ID" value="ETW75986.1"/>
    <property type="molecule type" value="Genomic_DNA"/>
</dbReference>
<dbReference type="AlphaFoldDB" id="W4JSZ3"/>
<dbReference type="RefSeq" id="XP_009552217.1">
    <property type="nucleotide sequence ID" value="XM_009553922.1"/>
</dbReference>
<evidence type="ECO:0000313" key="2">
    <source>
        <dbReference type="Proteomes" id="UP000030671"/>
    </source>
</evidence>
<proteinExistence type="predicted"/>
<sequence>MSIVRSSIERNSARKMLKDPPKLLLGDVLIKVSQCYQQPGLVLCTKCARELKRCSFQPRWMPMEKGKGKSKEQPVPKLEERECPLKCCKIEVVVPVQSVRDSIAQIKGIVSELWYYIAVAESTRASLACLVMMWQAELESLKDSSEAEDLGMLVSDDFLPNE</sequence>
<evidence type="ECO:0000313" key="1">
    <source>
        <dbReference type="EMBL" id="ETW75986.1"/>
    </source>
</evidence>
<gene>
    <name evidence="1" type="ORF">HETIRDRAFT_119256</name>
</gene>
<dbReference type="HOGENOM" id="CLU_109654_0_0_1"/>
<dbReference type="GeneID" id="20666639"/>